<dbReference type="InterPro" id="IPR001789">
    <property type="entry name" value="Sig_transdc_resp-reg_receiver"/>
</dbReference>
<keyword evidence="3" id="KW-0238">DNA-binding</keyword>
<keyword evidence="1" id="KW-0597">Phosphoprotein</keyword>
<dbReference type="SUPFAM" id="SSF52172">
    <property type="entry name" value="CheY-like"/>
    <property type="match status" value="1"/>
</dbReference>
<sequence length="124" mass="13503">MVNGKGLAGKKVLVVEDEFLVALDLETELEEYGADVTCVSTLSQAKGIAERGGFDAAVLDLNLHGEPSYPVADLLRDRSVPFLFHTGQGEKSDLMRRYPGVVVCNKPCDGQRLAANLRDVIERN</sequence>
<dbReference type="GO" id="GO:0000160">
    <property type="term" value="P:phosphorelay signal transduction system"/>
    <property type="evidence" value="ECO:0007669"/>
    <property type="project" value="InterPro"/>
</dbReference>
<dbReference type="Gene3D" id="3.40.50.2300">
    <property type="match status" value="1"/>
</dbReference>
<dbReference type="SMART" id="SM00448">
    <property type="entry name" value="REC"/>
    <property type="match status" value="1"/>
</dbReference>
<gene>
    <name evidence="3" type="ORF">GGR04_001902</name>
</gene>
<dbReference type="InterPro" id="IPR011006">
    <property type="entry name" value="CheY-like_superfamily"/>
</dbReference>
<dbReference type="Proteomes" id="UP000542776">
    <property type="component" value="Unassembled WGS sequence"/>
</dbReference>
<evidence type="ECO:0000313" key="3">
    <source>
        <dbReference type="EMBL" id="MBB3998064.1"/>
    </source>
</evidence>
<accession>A0A7W6EC00</accession>
<dbReference type="Pfam" id="PF00072">
    <property type="entry name" value="Response_reg"/>
    <property type="match status" value="1"/>
</dbReference>
<dbReference type="EMBL" id="JACIEK010000003">
    <property type="protein sequence ID" value="MBB3998064.1"/>
    <property type="molecule type" value="Genomic_DNA"/>
</dbReference>
<keyword evidence="4" id="KW-1185">Reference proteome</keyword>
<feature type="modified residue" description="4-aspartylphosphate" evidence="1">
    <location>
        <position position="60"/>
    </location>
</feature>
<feature type="domain" description="Response regulatory" evidence="2">
    <location>
        <begin position="11"/>
        <end position="121"/>
    </location>
</feature>
<protein>
    <submittedName>
        <fullName evidence="3">DNA-binding response OmpR family regulator</fullName>
    </submittedName>
</protein>
<dbReference type="RefSeq" id="WP_183199592.1">
    <property type="nucleotide sequence ID" value="NZ_JACIEK010000003.1"/>
</dbReference>
<dbReference type="PROSITE" id="PS50110">
    <property type="entry name" value="RESPONSE_REGULATORY"/>
    <property type="match status" value="1"/>
</dbReference>
<reference evidence="3 4" key="1">
    <citation type="submission" date="2020-08" db="EMBL/GenBank/DDBJ databases">
        <title>Genomic Encyclopedia of Type Strains, Phase IV (KMG-IV): sequencing the most valuable type-strain genomes for metagenomic binning, comparative biology and taxonomic classification.</title>
        <authorList>
            <person name="Goeker M."/>
        </authorList>
    </citation>
    <scope>NUCLEOTIDE SEQUENCE [LARGE SCALE GENOMIC DNA]</scope>
    <source>
        <strain evidence="3 4">DSM 102238</strain>
    </source>
</reference>
<evidence type="ECO:0000313" key="4">
    <source>
        <dbReference type="Proteomes" id="UP000542776"/>
    </source>
</evidence>
<dbReference type="GO" id="GO:0003677">
    <property type="term" value="F:DNA binding"/>
    <property type="evidence" value="ECO:0007669"/>
    <property type="project" value="UniProtKB-KW"/>
</dbReference>
<name>A0A7W6EC00_9HYPH</name>
<organism evidence="3 4">
    <name type="scientific">Aureimonas pseudogalii</name>
    <dbReference type="NCBI Taxonomy" id="1744844"/>
    <lineage>
        <taxon>Bacteria</taxon>
        <taxon>Pseudomonadati</taxon>
        <taxon>Pseudomonadota</taxon>
        <taxon>Alphaproteobacteria</taxon>
        <taxon>Hyphomicrobiales</taxon>
        <taxon>Aurantimonadaceae</taxon>
        <taxon>Aureimonas</taxon>
    </lineage>
</organism>
<dbReference type="AlphaFoldDB" id="A0A7W6EC00"/>
<evidence type="ECO:0000256" key="1">
    <source>
        <dbReference type="PROSITE-ProRule" id="PRU00169"/>
    </source>
</evidence>
<comment type="caution">
    <text evidence="3">The sequence shown here is derived from an EMBL/GenBank/DDBJ whole genome shotgun (WGS) entry which is preliminary data.</text>
</comment>
<proteinExistence type="predicted"/>
<evidence type="ECO:0000259" key="2">
    <source>
        <dbReference type="PROSITE" id="PS50110"/>
    </source>
</evidence>